<evidence type="ECO:0000256" key="1">
    <source>
        <dbReference type="SAM" id="MobiDB-lite"/>
    </source>
</evidence>
<keyword evidence="4" id="KW-1185">Reference proteome</keyword>
<accession>A0A834SJF0</accession>
<sequence>MPLRSAAIFSDSDFNFSSANSFSSFTISSTYFCSSLAAFFIIMSSSTFARASSCSLSFLMDAAWARSFSFTALSSSILLCNILIYGLLTSASVSQAHERANPSRSHMTGPFYELSPLSPMLVDISSLFVQPTTLQHLTPPSTLSYPPQFCFLLFLPQNAKLSMVPGKRLGSLHNLLMCPVVQARNVLELSPAGKADVVLTSLLIVFEEPPFMSWISDGTCSEVLLVLFYHAAYEGVLIYLQKQLIEMQPVHTLLMCLRISLKCTATKLSLLQALLLKQENFDCLMNLGNFQTWVLQTYYFGDWKMSPSGYLACEMFKSNISNNHIASPTVKEGLTSQSTLIISTMDPLPLCIGPSLKGPSQPRSGQSASSFICTSGSSLDLSDPTSEEVNSALVLCEISADNSNPRNSIRDEEMLSGLGSIEE</sequence>
<keyword evidence="2" id="KW-1133">Transmembrane helix</keyword>
<keyword evidence="2" id="KW-0472">Membrane</keyword>
<dbReference type="EMBL" id="JAAIUW010000013">
    <property type="protein sequence ID" value="KAF7804789.1"/>
    <property type="molecule type" value="Genomic_DNA"/>
</dbReference>
<feature type="transmembrane region" description="Helical" evidence="2">
    <location>
        <begin position="63"/>
        <end position="88"/>
    </location>
</feature>
<comment type="caution">
    <text evidence="3">The sequence shown here is derived from an EMBL/GenBank/DDBJ whole genome shotgun (WGS) entry which is preliminary data.</text>
</comment>
<name>A0A834SJF0_9FABA</name>
<organism evidence="3 4">
    <name type="scientific">Senna tora</name>
    <dbReference type="NCBI Taxonomy" id="362788"/>
    <lineage>
        <taxon>Eukaryota</taxon>
        <taxon>Viridiplantae</taxon>
        <taxon>Streptophyta</taxon>
        <taxon>Embryophyta</taxon>
        <taxon>Tracheophyta</taxon>
        <taxon>Spermatophyta</taxon>
        <taxon>Magnoliopsida</taxon>
        <taxon>eudicotyledons</taxon>
        <taxon>Gunneridae</taxon>
        <taxon>Pentapetalae</taxon>
        <taxon>rosids</taxon>
        <taxon>fabids</taxon>
        <taxon>Fabales</taxon>
        <taxon>Fabaceae</taxon>
        <taxon>Caesalpinioideae</taxon>
        <taxon>Cassia clade</taxon>
        <taxon>Senna</taxon>
    </lineage>
</organism>
<dbReference type="Proteomes" id="UP000634136">
    <property type="component" value="Unassembled WGS sequence"/>
</dbReference>
<feature type="transmembrane region" description="Helical" evidence="2">
    <location>
        <begin position="22"/>
        <end position="42"/>
    </location>
</feature>
<gene>
    <name evidence="3" type="ORF">G2W53_043900</name>
</gene>
<proteinExistence type="predicted"/>
<evidence type="ECO:0000256" key="2">
    <source>
        <dbReference type="SAM" id="Phobius"/>
    </source>
</evidence>
<feature type="region of interest" description="Disordered" evidence="1">
    <location>
        <begin position="402"/>
        <end position="423"/>
    </location>
</feature>
<protein>
    <submittedName>
        <fullName evidence="3">Putative E3 ubiquitin-protein ligase RF4</fullName>
    </submittedName>
</protein>
<evidence type="ECO:0000313" key="3">
    <source>
        <dbReference type="EMBL" id="KAF7804789.1"/>
    </source>
</evidence>
<dbReference type="AlphaFoldDB" id="A0A834SJF0"/>
<reference evidence="3" key="1">
    <citation type="submission" date="2020-09" db="EMBL/GenBank/DDBJ databases">
        <title>Genome-Enabled Discovery of Anthraquinone Biosynthesis in Senna tora.</title>
        <authorList>
            <person name="Kang S.-H."/>
            <person name="Pandey R.P."/>
            <person name="Lee C.-M."/>
            <person name="Sim J.-S."/>
            <person name="Jeong J.-T."/>
            <person name="Choi B.-S."/>
            <person name="Jung M."/>
            <person name="Ginzburg D."/>
            <person name="Zhao K."/>
            <person name="Won S.Y."/>
            <person name="Oh T.-J."/>
            <person name="Yu Y."/>
            <person name="Kim N.-H."/>
            <person name="Lee O.R."/>
            <person name="Lee T.-H."/>
            <person name="Bashyal P."/>
            <person name="Kim T.-S."/>
            <person name="Lee W.-H."/>
            <person name="Kawkins C."/>
            <person name="Kim C.-K."/>
            <person name="Kim J.S."/>
            <person name="Ahn B.O."/>
            <person name="Rhee S.Y."/>
            <person name="Sohng J.K."/>
        </authorList>
    </citation>
    <scope>NUCLEOTIDE SEQUENCE</scope>
    <source>
        <tissue evidence="3">Leaf</tissue>
    </source>
</reference>
<evidence type="ECO:0000313" key="4">
    <source>
        <dbReference type="Proteomes" id="UP000634136"/>
    </source>
</evidence>
<keyword evidence="2" id="KW-0812">Transmembrane</keyword>